<keyword evidence="4" id="KW-0812">Transmembrane</keyword>
<dbReference type="Proteomes" id="UP000664495">
    <property type="component" value="Unassembled WGS sequence"/>
</dbReference>
<dbReference type="PROSITE" id="PS51257">
    <property type="entry name" value="PROKAR_LIPOPROTEIN"/>
    <property type="match status" value="1"/>
</dbReference>
<dbReference type="RefSeq" id="WP_207107017.1">
    <property type="nucleotide sequence ID" value="NZ_JAFLVR010000006.1"/>
</dbReference>
<reference evidence="5 6" key="1">
    <citation type="submission" date="2021-03" db="EMBL/GenBank/DDBJ databases">
        <title>Enterococcal diversity collection.</title>
        <authorList>
            <person name="Gilmore M.S."/>
            <person name="Schwartzman J."/>
            <person name="Van Tyne D."/>
            <person name="Martin M."/>
            <person name="Earl A.M."/>
            <person name="Manson A.L."/>
            <person name="Straub T."/>
            <person name="Salamzade R."/>
            <person name="Saavedra J."/>
            <person name="Lebreton F."/>
            <person name="Prichula J."/>
            <person name="Schaufler K."/>
            <person name="Gaca A."/>
            <person name="Sgardioli B."/>
            <person name="Wagenaar J."/>
            <person name="Strong T."/>
        </authorList>
    </citation>
    <scope>NUCLEOTIDE SEQUENCE [LARGE SCALE GENOMIC DNA]</scope>
    <source>
        <strain evidence="5 6">MJM16</strain>
    </source>
</reference>
<keyword evidence="3" id="KW-0270">Exopolysaccharide synthesis</keyword>
<feature type="transmembrane region" description="Helical" evidence="4">
    <location>
        <begin position="177"/>
        <end position="199"/>
    </location>
</feature>
<name>A0ABS3HE69_9ENTE</name>
<evidence type="ECO:0000256" key="4">
    <source>
        <dbReference type="SAM" id="Phobius"/>
    </source>
</evidence>
<comment type="pathway">
    <text evidence="1">Capsule biogenesis; capsule polysaccharide biosynthesis.</text>
</comment>
<comment type="caution">
    <text evidence="5">The sequence shown here is derived from an EMBL/GenBank/DDBJ whole genome shotgun (WGS) entry which is preliminary data.</text>
</comment>
<dbReference type="EMBL" id="JAFLVR010000006">
    <property type="protein sequence ID" value="MBO0451200.1"/>
    <property type="molecule type" value="Genomic_DNA"/>
</dbReference>
<accession>A0ABS3HE69</accession>
<keyword evidence="6" id="KW-1185">Reference proteome</keyword>
<keyword evidence="4" id="KW-0472">Membrane</keyword>
<evidence type="ECO:0000313" key="6">
    <source>
        <dbReference type="Proteomes" id="UP000664495"/>
    </source>
</evidence>
<dbReference type="InterPro" id="IPR050445">
    <property type="entry name" value="Bact_polysacc_biosynth/exp"/>
</dbReference>
<dbReference type="PANTHER" id="PTHR32309">
    <property type="entry name" value="TYROSINE-PROTEIN KINASE"/>
    <property type="match status" value="1"/>
</dbReference>
<gene>
    <name evidence="5" type="ORF">JZO85_02910</name>
</gene>
<dbReference type="PANTHER" id="PTHR32309:SF13">
    <property type="entry name" value="FERRIC ENTEROBACTIN TRANSPORT PROTEIN FEPE"/>
    <property type="match status" value="1"/>
</dbReference>
<keyword evidence="4" id="KW-1133">Transmembrane helix</keyword>
<evidence type="ECO:0000313" key="5">
    <source>
        <dbReference type="EMBL" id="MBO0451200.1"/>
    </source>
</evidence>
<feature type="transmembrane region" description="Helical" evidence="4">
    <location>
        <begin position="17"/>
        <end position="36"/>
    </location>
</feature>
<evidence type="ECO:0000256" key="3">
    <source>
        <dbReference type="ARBA" id="ARBA00023169"/>
    </source>
</evidence>
<evidence type="ECO:0000256" key="1">
    <source>
        <dbReference type="ARBA" id="ARBA00005132"/>
    </source>
</evidence>
<evidence type="ECO:0008006" key="7">
    <source>
        <dbReference type="Google" id="ProtNLM"/>
    </source>
</evidence>
<evidence type="ECO:0000256" key="2">
    <source>
        <dbReference type="ARBA" id="ARBA00022903"/>
    </source>
</evidence>
<sequence>MYSFKEFMHFLWLQKKVILVMTLCFMGIGCGGMFFMKGFDYTNQVSFLLPATEHGVEDNGDEDRLEIENQVISSNIKLVETYKEMVKSEPMLQAIQKDNPQQSKQALLASMKVSSSINSQIFTVAITTRSPEQSKKIAVSLSEHYPQIVENSRLPRNVFLLSAQSIETERTPSVPKFILGIFIMSFMLSTSCSFGWSYVHERKFLRTPEAAQQLMEIEAIGIVDFYEI</sequence>
<organism evidence="5 6">
    <name type="scientific">Candidatus Enterococcus murrayae</name>
    <dbReference type="NCBI Taxonomy" id="2815321"/>
    <lineage>
        <taxon>Bacteria</taxon>
        <taxon>Bacillati</taxon>
        <taxon>Bacillota</taxon>
        <taxon>Bacilli</taxon>
        <taxon>Lactobacillales</taxon>
        <taxon>Enterococcaceae</taxon>
        <taxon>Enterococcus</taxon>
    </lineage>
</organism>
<proteinExistence type="predicted"/>
<keyword evidence="2" id="KW-0972">Capsule biogenesis/degradation</keyword>
<protein>
    <recommendedName>
        <fullName evidence="7">Capsular polysaccharide biosynthesis protein CpsC</fullName>
    </recommendedName>
</protein>